<dbReference type="SMART" id="SM00893">
    <property type="entry name" value="ETF"/>
    <property type="match status" value="1"/>
</dbReference>
<dbReference type="PANTHER" id="PTHR43153">
    <property type="entry name" value="ELECTRON TRANSFER FLAVOPROTEIN ALPHA"/>
    <property type="match status" value="1"/>
</dbReference>
<feature type="binding site" evidence="8">
    <location>
        <position position="233"/>
    </location>
    <ligand>
        <name>FAD</name>
        <dbReference type="ChEBI" id="CHEBI:57692"/>
    </ligand>
</feature>
<feature type="binding site" evidence="8">
    <location>
        <begin position="259"/>
        <end position="260"/>
    </location>
    <ligand>
        <name>FAD</name>
        <dbReference type="ChEBI" id="CHEBI:57692"/>
    </ligand>
</feature>
<evidence type="ECO:0000256" key="3">
    <source>
        <dbReference type="ARBA" id="ARBA00011355"/>
    </source>
</evidence>
<protein>
    <recommendedName>
        <fullName evidence="7">Probable electron transfer flavoprotein subunit alpha</fullName>
    </recommendedName>
</protein>
<dbReference type="PANTHER" id="PTHR43153:SF1">
    <property type="entry name" value="ELECTRON TRANSFER FLAVOPROTEIN SUBUNIT ALPHA, MITOCHONDRIAL"/>
    <property type="match status" value="1"/>
</dbReference>
<comment type="subcellular location">
    <subcellularLocation>
        <location evidence="1 7">Mitochondrion matrix</location>
    </subcellularLocation>
</comment>
<feature type="binding site" evidence="8">
    <location>
        <begin position="273"/>
        <end position="277"/>
    </location>
    <ligand>
        <name>FAD</name>
        <dbReference type="ChEBI" id="CHEBI:57692"/>
    </ligand>
</feature>
<keyword evidence="4 7" id="KW-0285">Flavoprotein</keyword>
<evidence type="ECO:0000259" key="9">
    <source>
        <dbReference type="SMART" id="SM00893"/>
    </source>
</evidence>
<evidence type="ECO:0000256" key="6">
    <source>
        <dbReference type="ARBA" id="ARBA00025416"/>
    </source>
</evidence>
<comment type="function">
    <text evidence="6 7">The electron transfer flavoprotein serves as a specific electron acceptor for several dehydrogenases, including five acyl-CoA dehydrogenases, glutaryl-CoA and sarcosine dehydrogenase. It transfers the electrons to the main mitochondrial respiratory chain via ETF-ubiquinone oxidoreductase (ETF dehydrogenase).</text>
</comment>
<dbReference type="FunFam" id="3.40.50.1220:FF:000001">
    <property type="entry name" value="Electron transfer flavoprotein, alpha subunit"/>
    <property type="match status" value="1"/>
</dbReference>
<comment type="subunit">
    <text evidence="3 7">Heterodimer of an alpha and a beta subunit.</text>
</comment>
<keyword evidence="7" id="KW-0813">Transport</keyword>
<organism evidence="10 11">
    <name type="scientific">Schizosaccharomyces octosporus (strain yFS286)</name>
    <name type="common">Fission yeast</name>
    <name type="synonym">Octosporomyces octosporus</name>
    <dbReference type="NCBI Taxonomy" id="483514"/>
    <lineage>
        <taxon>Eukaryota</taxon>
        <taxon>Fungi</taxon>
        <taxon>Dikarya</taxon>
        <taxon>Ascomycota</taxon>
        <taxon>Taphrinomycotina</taxon>
        <taxon>Schizosaccharomycetes</taxon>
        <taxon>Schizosaccharomycetales</taxon>
        <taxon>Schizosaccharomycetaceae</taxon>
        <taxon>Schizosaccharomyces</taxon>
    </lineage>
</organism>
<dbReference type="OMA" id="WRPYAEQ"/>
<name>S9RG75_SCHOY</name>
<keyword evidence="11" id="KW-1185">Reference proteome</keyword>
<dbReference type="RefSeq" id="XP_013018699.1">
    <property type="nucleotide sequence ID" value="XM_013163245.1"/>
</dbReference>
<gene>
    <name evidence="10" type="ORF">SOCG_00825</name>
</gene>
<dbReference type="GO" id="GO:0009055">
    <property type="term" value="F:electron transfer activity"/>
    <property type="evidence" value="ECO:0007669"/>
    <property type="project" value="InterPro"/>
</dbReference>
<evidence type="ECO:0000256" key="4">
    <source>
        <dbReference type="ARBA" id="ARBA00022630"/>
    </source>
</evidence>
<evidence type="ECO:0000256" key="7">
    <source>
        <dbReference type="PIRNR" id="PIRNR000089"/>
    </source>
</evidence>
<dbReference type="OrthoDB" id="1715808at2759"/>
<dbReference type="InterPro" id="IPR014731">
    <property type="entry name" value="ETF_asu_C"/>
</dbReference>
<evidence type="ECO:0000313" key="10">
    <source>
        <dbReference type="EMBL" id="EPX73069.1"/>
    </source>
</evidence>
<keyword evidence="7" id="KW-0496">Mitochondrion</keyword>
<dbReference type="GO" id="GO:0050660">
    <property type="term" value="F:flavin adenine dinucleotide binding"/>
    <property type="evidence" value="ECO:0007669"/>
    <property type="project" value="InterPro"/>
</dbReference>
<proteinExistence type="inferred from homology"/>
<dbReference type="Proteomes" id="UP000016088">
    <property type="component" value="Unassembled WGS sequence"/>
</dbReference>
<keyword evidence="7" id="KW-0249">Electron transport</keyword>
<dbReference type="HOGENOM" id="CLU_034178_0_0_1"/>
<dbReference type="InterPro" id="IPR014729">
    <property type="entry name" value="Rossmann-like_a/b/a_fold"/>
</dbReference>
<dbReference type="InterPro" id="IPR033947">
    <property type="entry name" value="ETF_alpha_N"/>
</dbReference>
<dbReference type="Pfam" id="PF01012">
    <property type="entry name" value="ETF"/>
    <property type="match status" value="1"/>
</dbReference>
<evidence type="ECO:0000256" key="1">
    <source>
        <dbReference type="ARBA" id="ARBA00004305"/>
    </source>
</evidence>
<dbReference type="GeneID" id="25029809"/>
<dbReference type="InterPro" id="IPR029035">
    <property type="entry name" value="DHS-like_NAD/FAD-binding_dom"/>
</dbReference>
<dbReference type="CDD" id="cd01715">
    <property type="entry name" value="ETF_alpha"/>
    <property type="match status" value="1"/>
</dbReference>
<sequence>MIGIAYRSISRSFIASRSFINKTNERYFNVLALLEHQDGKSKPASLSAIEAAKRTGGDVFAFVVGPNASQIAQQASKTVDGLKQVIHVENNAYDRYLPDQIAKILYENAKKFDASHIFSAHSTLGKGVMPRIAAMLDVMQVSDVIRVVDEKTFVRPTYAGNVNVHVKTEDPVKLVTVRASAFDPAPAIDNGSAPVTAGVDPKPAALQSWVSENIIKSERPDLSSAERVVAGGRPLKDKATFEKTLTPLADKLGAAIGATRVAVDTGYADNSLQIGQTGKIIAPKLYIAVGVDGAIQHTAGIKDSKVIASINRDENSPIFQHSDVGLVADLYEAVPELVEKL</sequence>
<evidence type="ECO:0000256" key="8">
    <source>
        <dbReference type="PIRSR" id="PIRSR000089-1"/>
    </source>
</evidence>
<dbReference type="PIRSF" id="PIRSF000089">
    <property type="entry name" value="Electra_flavoP_a"/>
    <property type="match status" value="1"/>
</dbReference>
<comment type="similarity">
    <text evidence="2 7">Belongs to the ETF alpha-subunit/FixB family.</text>
</comment>
<dbReference type="InterPro" id="IPR001308">
    <property type="entry name" value="ETF_a/FixB"/>
</dbReference>
<evidence type="ECO:0000256" key="2">
    <source>
        <dbReference type="ARBA" id="ARBA00005817"/>
    </source>
</evidence>
<accession>S9RG75</accession>
<evidence type="ECO:0000313" key="11">
    <source>
        <dbReference type="Proteomes" id="UP000016088"/>
    </source>
</evidence>
<feature type="binding site" evidence="8">
    <location>
        <position position="311"/>
    </location>
    <ligand>
        <name>FAD</name>
        <dbReference type="ChEBI" id="CHEBI:57692"/>
    </ligand>
</feature>
<dbReference type="InterPro" id="IPR014730">
    <property type="entry name" value="ETF_a/b_N"/>
</dbReference>
<dbReference type="GO" id="GO:0005759">
    <property type="term" value="C:mitochondrial matrix"/>
    <property type="evidence" value="ECO:0007669"/>
    <property type="project" value="UniProtKB-SubCell"/>
</dbReference>
<dbReference type="GO" id="GO:0033539">
    <property type="term" value="P:fatty acid beta-oxidation using acyl-CoA dehydrogenase"/>
    <property type="evidence" value="ECO:0007669"/>
    <property type="project" value="TreeGrafter"/>
</dbReference>
<dbReference type="SUPFAM" id="SSF52467">
    <property type="entry name" value="DHS-like NAD/FAD-binding domain"/>
    <property type="match status" value="1"/>
</dbReference>
<reference evidence="10 11" key="1">
    <citation type="journal article" date="2011" name="Science">
        <title>Comparative functional genomics of the fission yeasts.</title>
        <authorList>
            <person name="Rhind N."/>
            <person name="Chen Z."/>
            <person name="Yassour M."/>
            <person name="Thompson D.A."/>
            <person name="Haas B.J."/>
            <person name="Habib N."/>
            <person name="Wapinski I."/>
            <person name="Roy S."/>
            <person name="Lin M.F."/>
            <person name="Heiman D.I."/>
            <person name="Young S.K."/>
            <person name="Furuya K."/>
            <person name="Guo Y."/>
            <person name="Pidoux A."/>
            <person name="Chen H.M."/>
            <person name="Robbertse B."/>
            <person name="Goldberg J.M."/>
            <person name="Aoki K."/>
            <person name="Bayne E.H."/>
            <person name="Berlin A.M."/>
            <person name="Desjardins C.A."/>
            <person name="Dobbs E."/>
            <person name="Dukaj L."/>
            <person name="Fan L."/>
            <person name="FitzGerald M.G."/>
            <person name="French C."/>
            <person name="Gujja S."/>
            <person name="Hansen K."/>
            <person name="Keifenheim D."/>
            <person name="Levin J.Z."/>
            <person name="Mosher R.A."/>
            <person name="Mueller C.A."/>
            <person name="Pfiffner J."/>
            <person name="Priest M."/>
            <person name="Russ C."/>
            <person name="Smialowska A."/>
            <person name="Swoboda P."/>
            <person name="Sykes S.M."/>
            <person name="Vaughn M."/>
            <person name="Vengrova S."/>
            <person name="Yoder R."/>
            <person name="Zeng Q."/>
            <person name="Allshire R."/>
            <person name="Baulcombe D."/>
            <person name="Birren B.W."/>
            <person name="Brown W."/>
            <person name="Ekwall K."/>
            <person name="Kellis M."/>
            <person name="Leatherwood J."/>
            <person name="Levin H."/>
            <person name="Margalit H."/>
            <person name="Martienssen R."/>
            <person name="Nieduszynski C.A."/>
            <person name="Spatafora J.W."/>
            <person name="Friedman N."/>
            <person name="Dalgaard J.Z."/>
            <person name="Baumann P."/>
            <person name="Niki H."/>
            <person name="Regev A."/>
            <person name="Nusbaum C."/>
        </authorList>
    </citation>
    <scope>NUCLEOTIDE SEQUENCE [LARGE SCALE GENOMIC DNA]</scope>
    <source>
        <strain evidence="11">yFS286</strain>
    </source>
</reference>
<dbReference type="Pfam" id="PF00766">
    <property type="entry name" value="ETF_alpha"/>
    <property type="match status" value="1"/>
</dbReference>
<dbReference type="EMBL" id="KE503207">
    <property type="protein sequence ID" value="EPX73069.1"/>
    <property type="molecule type" value="Genomic_DNA"/>
</dbReference>
<dbReference type="eggNOG" id="KOG3954">
    <property type="taxonomic scope" value="Eukaryota"/>
</dbReference>
<evidence type="ECO:0000256" key="5">
    <source>
        <dbReference type="ARBA" id="ARBA00022827"/>
    </source>
</evidence>
<dbReference type="AlphaFoldDB" id="S9RG75"/>
<dbReference type="Gene3D" id="3.40.50.620">
    <property type="entry name" value="HUPs"/>
    <property type="match status" value="1"/>
</dbReference>
<feature type="domain" description="Electron transfer flavoprotein alpha/beta-subunit N-terminal" evidence="9">
    <location>
        <begin position="30"/>
        <end position="213"/>
    </location>
</feature>
<comment type="cofactor">
    <cofactor evidence="7 8">
        <name>FAD</name>
        <dbReference type="ChEBI" id="CHEBI:57692"/>
    </cofactor>
    <text evidence="7 8">Binds 1 FAD per dimer.</text>
</comment>
<keyword evidence="5 7" id="KW-0274">FAD</keyword>
<dbReference type="Gene3D" id="3.40.50.1220">
    <property type="entry name" value="TPP-binding domain"/>
    <property type="match status" value="1"/>
</dbReference>
<feature type="binding site" evidence="8">
    <location>
        <begin position="290"/>
        <end position="297"/>
    </location>
    <ligand>
        <name>FAD</name>
        <dbReference type="ChEBI" id="CHEBI:57692"/>
    </ligand>
</feature>
<dbReference type="VEuPathDB" id="FungiDB:SOCG_00825"/>
<dbReference type="SUPFAM" id="SSF52402">
    <property type="entry name" value="Adenine nucleotide alpha hydrolases-like"/>
    <property type="match status" value="1"/>
</dbReference>